<gene>
    <name evidence="1" type="ORF">SDC9_190008</name>
</gene>
<sequence length="62" mass="6446">MDAAGGVGYRRRDLLDGGTCLQDACAALSSQFGCLGGFPGRFMGAVGDMVGTDRQLLHGCRH</sequence>
<dbReference type="EMBL" id="VSSQ01100189">
    <property type="protein sequence ID" value="MPN42451.1"/>
    <property type="molecule type" value="Genomic_DNA"/>
</dbReference>
<dbReference type="AlphaFoldDB" id="A0A645HTS9"/>
<evidence type="ECO:0000313" key="1">
    <source>
        <dbReference type="EMBL" id="MPN42451.1"/>
    </source>
</evidence>
<proteinExistence type="predicted"/>
<reference evidence="1" key="1">
    <citation type="submission" date="2019-08" db="EMBL/GenBank/DDBJ databases">
        <authorList>
            <person name="Kucharzyk K."/>
            <person name="Murdoch R.W."/>
            <person name="Higgins S."/>
            <person name="Loffler F."/>
        </authorList>
    </citation>
    <scope>NUCLEOTIDE SEQUENCE</scope>
</reference>
<accession>A0A645HTS9</accession>
<organism evidence="1">
    <name type="scientific">bioreactor metagenome</name>
    <dbReference type="NCBI Taxonomy" id="1076179"/>
    <lineage>
        <taxon>unclassified sequences</taxon>
        <taxon>metagenomes</taxon>
        <taxon>ecological metagenomes</taxon>
    </lineage>
</organism>
<protein>
    <submittedName>
        <fullName evidence="1">Uncharacterized protein</fullName>
    </submittedName>
</protein>
<comment type="caution">
    <text evidence="1">The sequence shown here is derived from an EMBL/GenBank/DDBJ whole genome shotgun (WGS) entry which is preliminary data.</text>
</comment>
<name>A0A645HTS9_9ZZZZ</name>